<dbReference type="RefSeq" id="WP_379659390.1">
    <property type="nucleotide sequence ID" value="NZ_BAAAUS010000046.1"/>
</dbReference>
<feature type="transmembrane region" description="Helical" evidence="7">
    <location>
        <begin position="229"/>
        <end position="248"/>
    </location>
</feature>
<dbReference type="Pfam" id="PF07690">
    <property type="entry name" value="MFS_1"/>
    <property type="match status" value="1"/>
</dbReference>
<dbReference type="InterPro" id="IPR036259">
    <property type="entry name" value="MFS_trans_sf"/>
</dbReference>
<name>A0ABW4F6K4_9PSEU</name>
<feature type="transmembrane region" description="Helical" evidence="7">
    <location>
        <begin position="98"/>
        <end position="118"/>
    </location>
</feature>
<evidence type="ECO:0000259" key="8">
    <source>
        <dbReference type="PROSITE" id="PS50850"/>
    </source>
</evidence>
<keyword evidence="4 7" id="KW-0812">Transmembrane</keyword>
<feature type="transmembrane region" description="Helical" evidence="7">
    <location>
        <begin position="369"/>
        <end position="387"/>
    </location>
</feature>
<evidence type="ECO:0000256" key="2">
    <source>
        <dbReference type="ARBA" id="ARBA00022448"/>
    </source>
</evidence>
<evidence type="ECO:0000256" key="3">
    <source>
        <dbReference type="ARBA" id="ARBA00022475"/>
    </source>
</evidence>
<sequence>MPMRSGLSPGTTTSESATDDRYKWVALTNTTVGVLLATIDSSIMLIAMPDIFRGIQLDPLLPENSFYLLWMILGYLVTSSVLVVSVGRLGDLFGRVRMYNLGFAIYTFASLMLTITWMSGDAGAIWLLVWRIVQGVGGAFLVGNSGAILTDAFPADQRGLALGINNVAGISGTFIGLVLGGLLAPVSWGLVFLISVPAGLFGAIWSYMRLRDISTRSREPIDWLGNISFAVGLVLVMIGITSGIQPYGGHTMGWTSPVVIGSLGAGVVLLLAFAVIETRVRFPMFRLPLFRIRAFTFGTLSTFLSALGRGGLMFMLIIWLQGIWLPLHGYSFEETPLWAGIYMLPLTVGFLVAGPLSGALSDRFGARPFSTGGMLGAALTFVLLELLPIDFPYWAFAGILLLNGLSMGCFASPNRAAVMNSLPIGDRGAGGGMNSTFQNSAQVFSIGIFFTLMISGLAAALPSALTTGLEAHHVPADATAAIAASPPVSVLFAAFLGYNPIEHLLGPAVIAQVPPADTAVLTGNAFFPSLIAGPFEAGLHIAFGFAIAVCLIAAAASLSRGTRYVAVELATRTAAAEQAPSR</sequence>
<feature type="transmembrane region" description="Helical" evidence="7">
    <location>
        <begin position="24"/>
        <end position="47"/>
    </location>
</feature>
<dbReference type="PROSITE" id="PS50850">
    <property type="entry name" value="MFS"/>
    <property type="match status" value="1"/>
</dbReference>
<feature type="transmembrane region" description="Helical" evidence="7">
    <location>
        <begin position="188"/>
        <end position="208"/>
    </location>
</feature>
<gene>
    <name evidence="9" type="ORF">ACFSJD_37255</name>
</gene>
<accession>A0ABW4F6K4</accession>
<organism evidence="9 10">
    <name type="scientific">Pseudonocardia yunnanensis</name>
    <dbReference type="NCBI Taxonomy" id="58107"/>
    <lineage>
        <taxon>Bacteria</taxon>
        <taxon>Bacillati</taxon>
        <taxon>Actinomycetota</taxon>
        <taxon>Actinomycetes</taxon>
        <taxon>Pseudonocardiales</taxon>
        <taxon>Pseudonocardiaceae</taxon>
        <taxon>Pseudonocardia</taxon>
    </lineage>
</organism>
<dbReference type="EMBL" id="JBHUCO010000058">
    <property type="protein sequence ID" value="MFD1523183.1"/>
    <property type="molecule type" value="Genomic_DNA"/>
</dbReference>
<dbReference type="InterPro" id="IPR011701">
    <property type="entry name" value="MFS"/>
</dbReference>
<feature type="transmembrane region" description="Helical" evidence="7">
    <location>
        <begin position="337"/>
        <end position="357"/>
    </location>
</feature>
<dbReference type="PANTHER" id="PTHR42718">
    <property type="entry name" value="MAJOR FACILITATOR SUPERFAMILY MULTIDRUG TRANSPORTER MFSC"/>
    <property type="match status" value="1"/>
</dbReference>
<feature type="transmembrane region" description="Helical" evidence="7">
    <location>
        <begin position="393"/>
        <end position="411"/>
    </location>
</feature>
<protein>
    <submittedName>
        <fullName evidence="9">MFS transporter</fullName>
    </submittedName>
</protein>
<dbReference type="InterPro" id="IPR020846">
    <property type="entry name" value="MFS_dom"/>
</dbReference>
<evidence type="ECO:0000256" key="7">
    <source>
        <dbReference type="SAM" id="Phobius"/>
    </source>
</evidence>
<evidence type="ECO:0000313" key="10">
    <source>
        <dbReference type="Proteomes" id="UP001597114"/>
    </source>
</evidence>
<feature type="transmembrane region" description="Helical" evidence="7">
    <location>
        <begin position="124"/>
        <end position="148"/>
    </location>
</feature>
<dbReference type="Gene3D" id="1.20.1250.20">
    <property type="entry name" value="MFS general substrate transporter like domains"/>
    <property type="match status" value="2"/>
</dbReference>
<reference evidence="10" key="1">
    <citation type="journal article" date="2019" name="Int. J. Syst. Evol. Microbiol.">
        <title>The Global Catalogue of Microorganisms (GCM) 10K type strain sequencing project: providing services to taxonomists for standard genome sequencing and annotation.</title>
        <authorList>
            <consortium name="The Broad Institute Genomics Platform"/>
            <consortium name="The Broad Institute Genome Sequencing Center for Infectious Disease"/>
            <person name="Wu L."/>
            <person name="Ma J."/>
        </authorList>
    </citation>
    <scope>NUCLEOTIDE SEQUENCE [LARGE SCALE GENOMIC DNA]</scope>
    <source>
        <strain evidence="10">CCM 7043</strain>
    </source>
</reference>
<feature type="transmembrane region" description="Helical" evidence="7">
    <location>
        <begin position="160"/>
        <end position="182"/>
    </location>
</feature>
<evidence type="ECO:0000313" key="9">
    <source>
        <dbReference type="EMBL" id="MFD1523183.1"/>
    </source>
</evidence>
<comment type="caution">
    <text evidence="9">The sequence shown here is derived from an EMBL/GenBank/DDBJ whole genome shotgun (WGS) entry which is preliminary data.</text>
</comment>
<proteinExistence type="predicted"/>
<feature type="transmembrane region" description="Helical" evidence="7">
    <location>
        <begin position="537"/>
        <end position="558"/>
    </location>
</feature>
<dbReference type="SUPFAM" id="SSF103473">
    <property type="entry name" value="MFS general substrate transporter"/>
    <property type="match status" value="1"/>
</dbReference>
<feature type="transmembrane region" description="Helical" evidence="7">
    <location>
        <begin position="254"/>
        <end position="276"/>
    </location>
</feature>
<keyword evidence="3" id="KW-1003">Cell membrane</keyword>
<keyword evidence="10" id="KW-1185">Reference proteome</keyword>
<dbReference type="CDD" id="cd17321">
    <property type="entry name" value="MFS_MMR_MDR_like"/>
    <property type="match status" value="1"/>
</dbReference>
<evidence type="ECO:0000256" key="1">
    <source>
        <dbReference type="ARBA" id="ARBA00004651"/>
    </source>
</evidence>
<comment type="subcellular location">
    <subcellularLocation>
        <location evidence="1">Cell membrane</location>
        <topology evidence="1">Multi-pass membrane protein</topology>
    </subcellularLocation>
</comment>
<feature type="transmembrane region" description="Helical" evidence="7">
    <location>
        <begin position="443"/>
        <end position="465"/>
    </location>
</feature>
<evidence type="ECO:0000256" key="4">
    <source>
        <dbReference type="ARBA" id="ARBA00022692"/>
    </source>
</evidence>
<keyword evidence="5 7" id="KW-1133">Transmembrane helix</keyword>
<dbReference type="Proteomes" id="UP001597114">
    <property type="component" value="Unassembled WGS sequence"/>
</dbReference>
<evidence type="ECO:0000256" key="6">
    <source>
        <dbReference type="ARBA" id="ARBA00023136"/>
    </source>
</evidence>
<keyword evidence="6 7" id="KW-0472">Membrane</keyword>
<dbReference type="PANTHER" id="PTHR42718:SF46">
    <property type="entry name" value="BLR6921 PROTEIN"/>
    <property type="match status" value="1"/>
</dbReference>
<feature type="transmembrane region" description="Helical" evidence="7">
    <location>
        <begin position="297"/>
        <end position="325"/>
    </location>
</feature>
<feature type="transmembrane region" description="Helical" evidence="7">
    <location>
        <begin position="67"/>
        <end position="86"/>
    </location>
</feature>
<keyword evidence="2" id="KW-0813">Transport</keyword>
<feature type="domain" description="Major facilitator superfamily (MFS) profile" evidence="8">
    <location>
        <begin position="26"/>
        <end position="501"/>
    </location>
</feature>
<evidence type="ECO:0000256" key="5">
    <source>
        <dbReference type="ARBA" id="ARBA00022989"/>
    </source>
</evidence>